<evidence type="ECO:0008006" key="4">
    <source>
        <dbReference type="Google" id="ProtNLM"/>
    </source>
</evidence>
<dbReference type="RefSeq" id="WP_013348055.1">
    <property type="nucleotide sequence ID" value="NZ_JBQDIL010000025.1"/>
</dbReference>
<protein>
    <recommendedName>
        <fullName evidence="4">Colicin import membrane protein</fullName>
    </recommendedName>
</protein>
<feature type="region of interest" description="Disordered" evidence="1">
    <location>
        <begin position="118"/>
        <end position="286"/>
    </location>
</feature>
<dbReference type="OMA" id="EAWAEHD"/>
<feature type="compositionally biased region" description="Basic and acidic residues" evidence="1">
    <location>
        <begin position="234"/>
        <end position="246"/>
    </location>
</feature>
<evidence type="ECO:0000313" key="3">
    <source>
        <dbReference type="Proteomes" id="UP000235739"/>
    </source>
</evidence>
<feature type="compositionally biased region" description="Basic and acidic residues" evidence="1">
    <location>
        <begin position="171"/>
        <end position="224"/>
    </location>
</feature>
<name>A0A2N7RY82_9MICC</name>
<sequence>MAEESDGIEEAFEGQLRVLVTAAGQIGERMARAREDALRRAQAASEQEARELQSRFAAEQRAARVEMSNVHRAEWWDRATPEQIGHTYQVARAWSKEEPEAVRAEQRMRDELRTRYSVDVDNAGADPEAVRQAVQRELARSEHDRAAAAAEQSRSEQERAEAQRLMTMADQDERRAEESRAAAVHEPDPEERVRAAAEAEQREAQADRAREDGRTVYDSAERRAGTAQSLEAQGIDREVVATRMRADVSQGKPATEAVKGAGKAKAPKARKTRGHGTQVQRSGLDR</sequence>
<dbReference type="GeneID" id="303184296"/>
<feature type="compositionally biased region" description="Basic and acidic residues" evidence="1">
    <location>
        <begin position="153"/>
        <end position="162"/>
    </location>
</feature>
<feature type="compositionally biased region" description="Basic and acidic residues" evidence="1">
    <location>
        <begin position="137"/>
        <end position="146"/>
    </location>
</feature>
<evidence type="ECO:0000313" key="2">
    <source>
        <dbReference type="EMBL" id="PMQ18856.1"/>
    </source>
</evidence>
<feature type="compositionally biased region" description="Polar residues" evidence="1">
    <location>
        <begin position="275"/>
        <end position="286"/>
    </location>
</feature>
<organism evidence="2 3">
    <name type="scientific">Glutamicibacter arilaitensis</name>
    <dbReference type="NCBI Taxonomy" id="256701"/>
    <lineage>
        <taxon>Bacteria</taxon>
        <taxon>Bacillati</taxon>
        <taxon>Actinomycetota</taxon>
        <taxon>Actinomycetes</taxon>
        <taxon>Micrococcales</taxon>
        <taxon>Micrococcaceae</taxon>
        <taxon>Glutamicibacter</taxon>
    </lineage>
</organism>
<dbReference type="Proteomes" id="UP000235739">
    <property type="component" value="Unassembled WGS sequence"/>
</dbReference>
<evidence type="ECO:0000256" key="1">
    <source>
        <dbReference type="SAM" id="MobiDB-lite"/>
    </source>
</evidence>
<dbReference type="AlphaFoldDB" id="A0A2N7RY82"/>
<proteinExistence type="predicted"/>
<dbReference type="EMBL" id="PNQX01000003">
    <property type="protein sequence ID" value="PMQ18856.1"/>
    <property type="molecule type" value="Genomic_DNA"/>
</dbReference>
<feature type="compositionally biased region" description="Basic residues" evidence="1">
    <location>
        <begin position="265"/>
        <end position="274"/>
    </location>
</feature>
<comment type="caution">
    <text evidence="2">The sequence shown here is derived from an EMBL/GenBank/DDBJ whole genome shotgun (WGS) entry which is preliminary data.</text>
</comment>
<accession>A0A2N7RY82</accession>
<reference evidence="2 3" key="1">
    <citation type="journal article" date="2017" name="Elife">
        <title>Extensive horizontal gene transfer in cheese-associated bacteria.</title>
        <authorList>
            <person name="Bonham K.S."/>
            <person name="Wolfe B.E."/>
            <person name="Dutton R.J."/>
        </authorList>
    </citation>
    <scope>NUCLEOTIDE SEQUENCE [LARGE SCALE GENOMIC DNA]</scope>
    <source>
        <strain evidence="2 3">JB182</strain>
    </source>
</reference>
<gene>
    <name evidence="2" type="ORF">CIK84_15840</name>
</gene>